<evidence type="ECO:0000313" key="3">
    <source>
        <dbReference type="Proteomes" id="UP000521872"/>
    </source>
</evidence>
<dbReference type="AlphaFoldDB" id="A0A8H4VJL1"/>
<protein>
    <submittedName>
        <fullName evidence="2">Uncharacterized protein</fullName>
    </submittedName>
</protein>
<feature type="region of interest" description="Disordered" evidence="1">
    <location>
        <begin position="243"/>
        <end position="262"/>
    </location>
</feature>
<reference evidence="2 3" key="1">
    <citation type="submission" date="2019-12" db="EMBL/GenBank/DDBJ databases">
        <authorList>
            <person name="Floudas D."/>
            <person name="Bentzer J."/>
            <person name="Ahren D."/>
            <person name="Johansson T."/>
            <person name="Persson P."/>
            <person name="Tunlid A."/>
        </authorList>
    </citation>
    <scope>NUCLEOTIDE SEQUENCE [LARGE SCALE GENOMIC DNA]</scope>
    <source>
        <strain evidence="2 3">CBS 102.39</strain>
    </source>
</reference>
<organism evidence="2 3">
    <name type="scientific">Agrocybe pediades</name>
    <dbReference type="NCBI Taxonomy" id="84607"/>
    <lineage>
        <taxon>Eukaryota</taxon>
        <taxon>Fungi</taxon>
        <taxon>Dikarya</taxon>
        <taxon>Basidiomycota</taxon>
        <taxon>Agaricomycotina</taxon>
        <taxon>Agaricomycetes</taxon>
        <taxon>Agaricomycetidae</taxon>
        <taxon>Agaricales</taxon>
        <taxon>Agaricineae</taxon>
        <taxon>Strophariaceae</taxon>
        <taxon>Agrocybe</taxon>
    </lineage>
</organism>
<dbReference type="EMBL" id="JAACJL010000059">
    <property type="protein sequence ID" value="KAF4610275.1"/>
    <property type="molecule type" value="Genomic_DNA"/>
</dbReference>
<keyword evidence="3" id="KW-1185">Reference proteome</keyword>
<comment type="caution">
    <text evidence="2">The sequence shown here is derived from an EMBL/GenBank/DDBJ whole genome shotgun (WGS) entry which is preliminary data.</text>
</comment>
<dbReference type="Pfam" id="PF14223">
    <property type="entry name" value="Retrotran_gag_2"/>
    <property type="match status" value="1"/>
</dbReference>
<accession>A0A8H4VJL1</accession>
<sequence length="318" mass="35405">MSSGDDSSALPPESARLLVSEKTINFRYKDDKLDMEQSNWESWSIAIRADLDTVELGSHITDDPLKLSVPPPPSSHPISYRNWQNNDRAVRGYIISNISFADCELIEGLSTARECWEKLRTHHVDERPIRQVNLIQKALATRIIRDGNQLSKARQIREDIRRAYRMPRGITEDILIQIAILNALVPGAHDLTHAFILRDILASTTSALYTSDKILQLIEQDLQLFLWDEQRSSSEQALALLASQKPAAQGGGSNGRPSGKRERDICTNCRGVGHSQPYCVHKGGGFEGKTIKEATAAKRAAKGNGQIRHLPLGRLLTS</sequence>
<name>A0A8H4VJL1_9AGAR</name>
<proteinExistence type="predicted"/>
<evidence type="ECO:0000256" key="1">
    <source>
        <dbReference type="SAM" id="MobiDB-lite"/>
    </source>
</evidence>
<dbReference type="Proteomes" id="UP000521872">
    <property type="component" value="Unassembled WGS sequence"/>
</dbReference>
<gene>
    <name evidence="2" type="ORF">D9613_010539</name>
</gene>
<evidence type="ECO:0000313" key="2">
    <source>
        <dbReference type="EMBL" id="KAF4610275.1"/>
    </source>
</evidence>